<keyword evidence="3" id="KW-0808">Transferase</keyword>
<reference evidence="3" key="1">
    <citation type="submission" date="2022-10" db="EMBL/GenBank/DDBJ databases">
        <title>Novel sulphate-reducing endosymbionts in the free-living metamonad Anaeramoeba.</title>
        <authorList>
            <person name="Jerlstrom-Hultqvist J."/>
            <person name="Cepicka I."/>
            <person name="Gallot-Lavallee L."/>
            <person name="Salas-Leiva D."/>
            <person name="Curtis B.A."/>
            <person name="Zahonova K."/>
            <person name="Pipaliya S."/>
            <person name="Dacks J."/>
            <person name="Roger A.J."/>
        </authorList>
    </citation>
    <scope>NUCLEOTIDE SEQUENCE</scope>
    <source>
        <strain evidence="3">BMAN</strain>
    </source>
</reference>
<dbReference type="PANTHER" id="PTHR21329">
    <property type="entry name" value="PHOSPHATIDYLINOSITOL N-ACETYLGLUCOSAMINYLTRANSFERASE SUBUNIT Q-RELATED"/>
    <property type="match status" value="1"/>
</dbReference>
<dbReference type="InterPro" id="IPR007720">
    <property type="entry name" value="PigQ/GPI1"/>
</dbReference>
<dbReference type="AlphaFoldDB" id="A0A9Q0LYG2"/>
<feature type="compositionally biased region" description="Acidic residues" evidence="1">
    <location>
        <begin position="286"/>
        <end position="328"/>
    </location>
</feature>
<dbReference type="GO" id="GO:0006506">
    <property type="term" value="P:GPI anchor biosynthetic process"/>
    <property type="evidence" value="ECO:0007669"/>
    <property type="project" value="InterPro"/>
</dbReference>
<evidence type="ECO:0000313" key="4">
    <source>
        <dbReference type="Proteomes" id="UP001149090"/>
    </source>
</evidence>
<dbReference type="OrthoDB" id="70250at2759"/>
<dbReference type="GO" id="GO:0005783">
    <property type="term" value="C:endoplasmic reticulum"/>
    <property type="evidence" value="ECO:0007669"/>
    <property type="project" value="TreeGrafter"/>
</dbReference>
<dbReference type="Pfam" id="PF05024">
    <property type="entry name" value="Gpi1"/>
    <property type="match status" value="1"/>
</dbReference>
<organism evidence="3 4">
    <name type="scientific">Anaeramoeba ignava</name>
    <name type="common">Anaerobic marine amoeba</name>
    <dbReference type="NCBI Taxonomy" id="1746090"/>
    <lineage>
        <taxon>Eukaryota</taxon>
        <taxon>Metamonada</taxon>
        <taxon>Anaeramoebidae</taxon>
        <taxon>Anaeramoeba</taxon>
    </lineage>
</organism>
<sequence>MTNNVPFAEIFWPSRIAEISGYLVGWNIRGFIGCVATIIPLKKAEKLIEKPEKLKQHLEKLKENEFYEKMFEYCSGTPEIIGIYFADNLRSNPSPLSLLGRQTSSFWITMKKGPKDYPVLKEIHCCGFKFKAKSQIIFYQEPKSQLYFLSSKSLSIDLSDYYKTKGKKKIEKNESFETTARQINSSLEVEYCVNKVLEKMEKELENIDEKNDENSQEKNDSSEKSNIEQNSNDSESNKESENENSDSETTSDSDSDREFESRLIFGIHNTDTGTESELVTHSDKENDNDDEDDNEDEKDDENENDNNENDNNENNENDNNENDNNENDNNEKKQKQKKQTLSNPKKFKMIDYLYTSFRKERTGLIQKLKLIFIYNPFKKFMLFLRLILEYFSQSLNKNSIFGEMHLKDWTITGQQLYLKVRTFFSLPVFYQGFHKKWSYTGKITTHYLMFYNTICLWIFDTLLGIFVGIIAYKNLNLVINQAKHYYTLLTSGLLRSGVSWLMGWPAGFKLNDGLNEFFGLSYLYIIDNWIKLISKLYGFVWYIFSAMAILSGFGGLSLLLSLISDIISFTTFHIYVFFFASSKLFKSQYYILQSLLYLFKGTKRNVLRNRTDSFDYSLGQLMLGTIIFTLGSFLFPTFALYYFFFAILNIILVAIQVVIGVLLAILNYLPLFPFLVWFFRPQILTCAIFFDLIDKEVGNDSSDENHSLENSQVNNDDDNSIKSKKQPLTNGNLKREISLDQKVKRNKSSSYFSSSENFTSSTYLSLERKFISFSKLSPQLQNALYIIAHPKSLLKDLSEIFVGQKHTISLLSSSIPNYFKQTSREEFKNFLEKFLK</sequence>
<gene>
    <name evidence="3" type="ORF">M0811_04043</name>
</gene>
<evidence type="ECO:0000313" key="3">
    <source>
        <dbReference type="EMBL" id="KAJ5079733.1"/>
    </source>
</evidence>
<dbReference type="GO" id="GO:0016757">
    <property type="term" value="F:glycosyltransferase activity"/>
    <property type="evidence" value="ECO:0007669"/>
    <property type="project" value="UniProtKB-KW"/>
</dbReference>
<dbReference type="EMBL" id="JAPDFW010000022">
    <property type="protein sequence ID" value="KAJ5079733.1"/>
    <property type="molecule type" value="Genomic_DNA"/>
</dbReference>
<dbReference type="PANTHER" id="PTHR21329:SF3">
    <property type="entry name" value="PHOSPHATIDYLINOSITOL N-ACETYLGLUCOSAMINYLTRANSFERASE SUBUNIT Q"/>
    <property type="match status" value="1"/>
</dbReference>
<accession>A0A9Q0LYG2</accession>
<feature type="transmembrane region" description="Helical" evidence="2">
    <location>
        <begin position="448"/>
        <end position="472"/>
    </location>
</feature>
<keyword evidence="3" id="KW-0328">Glycosyltransferase</keyword>
<feature type="transmembrane region" description="Helical" evidence="2">
    <location>
        <begin position="566"/>
        <end position="585"/>
    </location>
</feature>
<feature type="region of interest" description="Disordered" evidence="1">
    <location>
        <begin position="205"/>
        <end position="341"/>
    </location>
</feature>
<feature type="transmembrane region" description="Helical" evidence="2">
    <location>
        <begin position="613"/>
        <end position="635"/>
    </location>
</feature>
<feature type="region of interest" description="Disordered" evidence="1">
    <location>
        <begin position="703"/>
        <end position="727"/>
    </location>
</feature>
<dbReference type="Proteomes" id="UP001149090">
    <property type="component" value="Unassembled WGS sequence"/>
</dbReference>
<proteinExistence type="predicted"/>
<dbReference type="OMA" id="YIDKWNL"/>
<keyword evidence="4" id="KW-1185">Reference proteome</keyword>
<feature type="transmembrane region" description="Helical" evidence="2">
    <location>
        <begin position="641"/>
        <end position="669"/>
    </location>
</feature>
<feature type="compositionally biased region" description="Basic and acidic residues" evidence="1">
    <location>
        <begin position="205"/>
        <end position="226"/>
    </location>
</feature>
<evidence type="ECO:0000256" key="1">
    <source>
        <dbReference type="SAM" id="MobiDB-lite"/>
    </source>
</evidence>
<feature type="compositionally biased region" description="Acidic residues" evidence="1">
    <location>
        <begin position="242"/>
        <end position="253"/>
    </location>
</feature>
<keyword evidence="2" id="KW-0472">Membrane</keyword>
<protein>
    <submittedName>
        <fullName evidence="3">Phosphatidylinositol n-acetylglucosaminyltransferase subunit q-related</fullName>
    </submittedName>
</protein>
<keyword evidence="2" id="KW-0812">Transmembrane</keyword>
<comment type="caution">
    <text evidence="3">The sequence shown here is derived from an EMBL/GenBank/DDBJ whole genome shotgun (WGS) entry which is preliminary data.</text>
</comment>
<keyword evidence="2" id="KW-1133">Transmembrane helix</keyword>
<name>A0A9Q0LYG2_ANAIG</name>
<evidence type="ECO:0000256" key="2">
    <source>
        <dbReference type="SAM" id="Phobius"/>
    </source>
</evidence>
<feature type="transmembrane region" description="Helical" evidence="2">
    <location>
        <begin position="484"/>
        <end position="502"/>
    </location>
</feature>
<dbReference type="GO" id="GO:0016020">
    <property type="term" value="C:membrane"/>
    <property type="evidence" value="ECO:0007669"/>
    <property type="project" value="InterPro"/>
</dbReference>